<name>A0ABM9E9U5_9HYPH</name>
<organism evidence="2 3">
    <name type="scientific">Mesorhizobium ventifaucium</name>
    <dbReference type="NCBI Taxonomy" id="666020"/>
    <lineage>
        <taxon>Bacteria</taxon>
        <taxon>Pseudomonadati</taxon>
        <taxon>Pseudomonadota</taxon>
        <taxon>Alphaproteobacteria</taxon>
        <taxon>Hyphomicrobiales</taxon>
        <taxon>Phyllobacteriaceae</taxon>
        <taxon>Mesorhizobium</taxon>
    </lineage>
</organism>
<accession>A0ABM9E9U5</accession>
<protein>
    <submittedName>
        <fullName evidence="2">Uncharacterized protein</fullName>
    </submittedName>
</protein>
<evidence type="ECO:0000256" key="1">
    <source>
        <dbReference type="SAM" id="MobiDB-lite"/>
    </source>
</evidence>
<dbReference type="Proteomes" id="UP001152604">
    <property type="component" value="Unassembled WGS sequence"/>
</dbReference>
<keyword evidence="3" id="KW-1185">Reference proteome</keyword>
<sequence>MTFGYRQARPARREFRKGAVRGRAIRNNLRWHAWSKHRARNRGLGLNPTPNSNCRSSPSLDGAWGRKYRGEGRLARYIDAETGEEIEPVAVDAVTGAKIGTRPIRVATPE</sequence>
<comment type="caution">
    <text evidence="2">The sequence shown here is derived from an EMBL/GenBank/DDBJ whole genome shotgun (WGS) entry which is preliminary data.</text>
</comment>
<dbReference type="EMBL" id="CAKXZS010000037">
    <property type="protein sequence ID" value="CAH2405987.1"/>
    <property type="molecule type" value="Genomic_DNA"/>
</dbReference>
<feature type="region of interest" description="Disordered" evidence="1">
    <location>
        <begin position="41"/>
        <end position="60"/>
    </location>
</feature>
<evidence type="ECO:0000313" key="2">
    <source>
        <dbReference type="EMBL" id="CAH2405987.1"/>
    </source>
</evidence>
<gene>
    <name evidence="2" type="ORF">MES4922_420016</name>
</gene>
<reference evidence="2" key="1">
    <citation type="submission" date="2022-03" db="EMBL/GenBank/DDBJ databases">
        <authorList>
            <person name="Brunel B."/>
        </authorList>
    </citation>
    <scope>NUCLEOTIDE SEQUENCE</scope>
    <source>
        <strain evidence="2">STM4922sample</strain>
    </source>
</reference>
<evidence type="ECO:0000313" key="3">
    <source>
        <dbReference type="Proteomes" id="UP001152604"/>
    </source>
</evidence>
<proteinExistence type="predicted"/>
<feature type="compositionally biased region" description="Polar residues" evidence="1">
    <location>
        <begin position="48"/>
        <end position="59"/>
    </location>
</feature>